<reference evidence="5" key="1">
    <citation type="journal article" date="2019" name="Int. J. Syst. Evol. Microbiol.">
        <title>The Global Catalogue of Microorganisms (GCM) 10K type strain sequencing project: providing services to taxonomists for standard genome sequencing and annotation.</title>
        <authorList>
            <consortium name="The Broad Institute Genomics Platform"/>
            <consortium name="The Broad Institute Genome Sequencing Center for Infectious Disease"/>
            <person name="Wu L."/>
            <person name="Ma J."/>
        </authorList>
    </citation>
    <scope>NUCLEOTIDE SEQUENCE [LARGE SCALE GENOMIC DNA]</scope>
    <source>
        <strain evidence="5">CGMCC-1.15741</strain>
    </source>
</reference>
<dbReference type="PRINTS" id="PR00455">
    <property type="entry name" value="HTHTETR"/>
</dbReference>
<proteinExistence type="predicted"/>
<name>A0ABW1S5G0_9PROT</name>
<dbReference type="PANTHER" id="PTHR30055:SF223">
    <property type="entry name" value="HTH-TYPE TRANSCRIPTIONAL REGULATOR UIDR"/>
    <property type="match status" value="1"/>
</dbReference>
<dbReference type="Proteomes" id="UP001596303">
    <property type="component" value="Unassembled WGS sequence"/>
</dbReference>
<dbReference type="EMBL" id="JBHSSW010000001">
    <property type="protein sequence ID" value="MFC6196474.1"/>
    <property type="molecule type" value="Genomic_DNA"/>
</dbReference>
<comment type="caution">
    <text evidence="4">The sequence shown here is derived from an EMBL/GenBank/DDBJ whole genome shotgun (WGS) entry which is preliminary data.</text>
</comment>
<dbReference type="InterPro" id="IPR036271">
    <property type="entry name" value="Tet_transcr_reg_TetR-rel_C_sf"/>
</dbReference>
<protein>
    <submittedName>
        <fullName evidence="4">TetR/AcrR family transcriptional regulator</fullName>
    </submittedName>
</protein>
<keyword evidence="5" id="KW-1185">Reference proteome</keyword>
<organism evidence="4 5">
    <name type="scientific">Ponticaulis profundi</name>
    <dbReference type="NCBI Taxonomy" id="2665222"/>
    <lineage>
        <taxon>Bacteria</taxon>
        <taxon>Pseudomonadati</taxon>
        <taxon>Pseudomonadota</taxon>
        <taxon>Alphaproteobacteria</taxon>
        <taxon>Hyphomonadales</taxon>
        <taxon>Hyphomonadaceae</taxon>
        <taxon>Ponticaulis</taxon>
    </lineage>
</organism>
<evidence type="ECO:0000256" key="2">
    <source>
        <dbReference type="PROSITE-ProRule" id="PRU00335"/>
    </source>
</evidence>
<accession>A0ABW1S5G0</accession>
<evidence type="ECO:0000313" key="5">
    <source>
        <dbReference type="Proteomes" id="UP001596303"/>
    </source>
</evidence>
<dbReference type="PROSITE" id="PS50977">
    <property type="entry name" value="HTH_TETR_2"/>
    <property type="match status" value="1"/>
</dbReference>
<dbReference type="InterPro" id="IPR001647">
    <property type="entry name" value="HTH_TetR"/>
</dbReference>
<dbReference type="SUPFAM" id="SSF48498">
    <property type="entry name" value="Tetracyclin repressor-like, C-terminal domain"/>
    <property type="match status" value="1"/>
</dbReference>
<evidence type="ECO:0000256" key="1">
    <source>
        <dbReference type="ARBA" id="ARBA00023125"/>
    </source>
</evidence>
<dbReference type="SUPFAM" id="SSF46689">
    <property type="entry name" value="Homeodomain-like"/>
    <property type="match status" value="1"/>
</dbReference>
<gene>
    <name evidence="4" type="ORF">ACFQDM_00200</name>
</gene>
<dbReference type="InterPro" id="IPR009057">
    <property type="entry name" value="Homeodomain-like_sf"/>
</dbReference>
<evidence type="ECO:0000259" key="3">
    <source>
        <dbReference type="PROSITE" id="PS50977"/>
    </source>
</evidence>
<dbReference type="InterPro" id="IPR039536">
    <property type="entry name" value="TetR_C_Proteobacteria"/>
</dbReference>
<dbReference type="Pfam" id="PF00440">
    <property type="entry name" value="TetR_N"/>
    <property type="match status" value="1"/>
</dbReference>
<dbReference type="Pfam" id="PF14246">
    <property type="entry name" value="TetR_C_7"/>
    <property type="match status" value="1"/>
</dbReference>
<dbReference type="Gene3D" id="1.10.357.10">
    <property type="entry name" value="Tetracycline Repressor, domain 2"/>
    <property type="match status" value="1"/>
</dbReference>
<sequence>MTDEAKDQRRQALLSAALNEFFEKGFAATRMDDVAKRAKLSKGTVYLYFESKEAMFIALLESLAEPKIEMFESVMEQVESFEVAIRTLFEIVPVIIRTTEMPRFLKVLIGDSQMFPDIVALYRDAFIERALKLIAGLLTRAHNAGEICVEAPELTARIVVAPVVLSGIWHVVFRQDEASDVDLEALFRIHGDMLIRSLKAEGAK</sequence>
<dbReference type="InterPro" id="IPR050109">
    <property type="entry name" value="HTH-type_TetR-like_transc_reg"/>
</dbReference>
<feature type="DNA-binding region" description="H-T-H motif" evidence="2">
    <location>
        <begin position="30"/>
        <end position="49"/>
    </location>
</feature>
<feature type="domain" description="HTH tetR-type" evidence="3">
    <location>
        <begin position="7"/>
        <end position="67"/>
    </location>
</feature>
<evidence type="ECO:0000313" key="4">
    <source>
        <dbReference type="EMBL" id="MFC6196474.1"/>
    </source>
</evidence>
<keyword evidence="1 2" id="KW-0238">DNA-binding</keyword>
<dbReference type="PANTHER" id="PTHR30055">
    <property type="entry name" value="HTH-TYPE TRANSCRIPTIONAL REGULATOR RUTR"/>
    <property type="match status" value="1"/>
</dbReference>